<dbReference type="Proteomes" id="UP000836788">
    <property type="component" value="Chromosome 4"/>
</dbReference>
<protein>
    <submittedName>
        <fullName evidence="2">Uncharacterized protein</fullName>
    </submittedName>
</protein>
<dbReference type="SMART" id="SM00855">
    <property type="entry name" value="PGAM"/>
    <property type="match status" value="1"/>
</dbReference>
<dbReference type="PANTHER" id="PTHR47821:SF2">
    <property type="entry name" value="PHOSPHOGLYCERATE MUTASE FAMILY PROTEIN"/>
    <property type="match status" value="1"/>
</dbReference>
<dbReference type="PANTHER" id="PTHR47821">
    <property type="entry name" value="PHOSPHOGLYCERATE MUTASE FAMILY PROTEIN"/>
    <property type="match status" value="1"/>
</dbReference>
<dbReference type="AlphaFoldDB" id="A0A8J9TK19"/>
<evidence type="ECO:0000313" key="2">
    <source>
        <dbReference type="EMBL" id="CAG9289733.1"/>
    </source>
</evidence>
<organism evidence="2">
    <name type="scientific">Phaeodactylum tricornutum</name>
    <name type="common">Diatom</name>
    <dbReference type="NCBI Taxonomy" id="2850"/>
    <lineage>
        <taxon>Eukaryota</taxon>
        <taxon>Sar</taxon>
        <taxon>Stramenopiles</taxon>
        <taxon>Ochrophyta</taxon>
        <taxon>Bacillariophyta</taxon>
        <taxon>Bacillariophyceae</taxon>
        <taxon>Bacillariophycidae</taxon>
        <taxon>Naviculales</taxon>
        <taxon>Phaeodactylaceae</taxon>
        <taxon>Phaeodactylum</taxon>
    </lineage>
</organism>
<sequence>MIPQRKSLVGWLWVVATTAFAPRPTRQWTRLPDSFGPTRFHGIHACRPRDGTSLSVLPHSDLQRVREVREMPEPLPLELKNSYYLLRHGQSTANVAQVISSDRMTLAYTDKHDVTPSGYQQGKDAASQLLDALERNTTRGENVVFVSSPFARARSTARACLDGLQELDERVQALGLLVDTNVVLDERLMERFFGRLDDEAIYTYSYVWPLDKFNVTHTAFGVESVAAVCTRLHELVTALEETYERAHIVCVSHADVLQIAQLYAARADNVGAFSSYRFRNGEVRSMILGTTAFLPEPSPLLPPERGTKV</sequence>
<name>A0A8J9TK19_PHATR</name>
<feature type="signal peptide" evidence="1">
    <location>
        <begin position="1"/>
        <end position="19"/>
    </location>
</feature>
<evidence type="ECO:0000256" key="1">
    <source>
        <dbReference type="SAM" id="SignalP"/>
    </source>
</evidence>
<feature type="chain" id="PRO_5035441118" evidence="1">
    <location>
        <begin position="20"/>
        <end position="309"/>
    </location>
</feature>
<dbReference type="Pfam" id="PF00300">
    <property type="entry name" value="His_Phos_1"/>
    <property type="match status" value="1"/>
</dbReference>
<proteinExistence type="predicted"/>
<accession>A0A8J9TK19</accession>
<dbReference type="Gene3D" id="3.40.50.1240">
    <property type="entry name" value="Phosphoglycerate mutase-like"/>
    <property type="match status" value="1"/>
</dbReference>
<dbReference type="SUPFAM" id="SSF53254">
    <property type="entry name" value="Phosphoglycerate mutase-like"/>
    <property type="match status" value="1"/>
</dbReference>
<keyword evidence="1" id="KW-0732">Signal</keyword>
<dbReference type="InterPro" id="IPR013078">
    <property type="entry name" value="His_Pase_superF_clade-1"/>
</dbReference>
<reference evidence="2" key="1">
    <citation type="submission" date="2022-02" db="EMBL/GenBank/DDBJ databases">
        <authorList>
            <person name="Giguere J D."/>
        </authorList>
    </citation>
    <scope>NUCLEOTIDE SEQUENCE</scope>
    <source>
        <strain evidence="2">CCAP 1055/1</strain>
    </source>
</reference>
<dbReference type="InterPro" id="IPR029033">
    <property type="entry name" value="His_PPase_superfam"/>
</dbReference>
<dbReference type="EMBL" id="OU594945">
    <property type="protein sequence ID" value="CAG9289733.1"/>
    <property type="molecule type" value="Genomic_DNA"/>
</dbReference>
<gene>
    <name evidence="2" type="ORF">PTTT1_LOCUS42577</name>
</gene>
<dbReference type="CDD" id="cd07067">
    <property type="entry name" value="HP_PGM_like"/>
    <property type="match status" value="1"/>
</dbReference>